<gene>
    <name evidence="1" type="ORF">O6P43_026833</name>
</gene>
<organism evidence="1 2">
    <name type="scientific">Quillaja saponaria</name>
    <name type="common">Soap bark tree</name>
    <dbReference type="NCBI Taxonomy" id="32244"/>
    <lineage>
        <taxon>Eukaryota</taxon>
        <taxon>Viridiplantae</taxon>
        <taxon>Streptophyta</taxon>
        <taxon>Embryophyta</taxon>
        <taxon>Tracheophyta</taxon>
        <taxon>Spermatophyta</taxon>
        <taxon>Magnoliopsida</taxon>
        <taxon>eudicotyledons</taxon>
        <taxon>Gunneridae</taxon>
        <taxon>Pentapetalae</taxon>
        <taxon>rosids</taxon>
        <taxon>fabids</taxon>
        <taxon>Fabales</taxon>
        <taxon>Quillajaceae</taxon>
        <taxon>Quillaja</taxon>
    </lineage>
</organism>
<reference evidence="1" key="1">
    <citation type="journal article" date="2023" name="Science">
        <title>Elucidation of the pathway for biosynthesis of saponin adjuvants from the soapbark tree.</title>
        <authorList>
            <person name="Reed J."/>
            <person name="Orme A."/>
            <person name="El-Demerdash A."/>
            <person name="Owen C."/>
            <person name="Martin L.B.B."/>
            <person name="Misra R.C."/>
            <person name="Kikuchi S."/>
            <person name="Rejzek M."/>
            <person name="Martin A.C."/>
            <person name="Harkess A."/>
            <person name="Leebens-Mack J."/>
            <person name="Louveau T."/>
            <person name="Stephenson M.J."/>
            <person name="Osbourn A."/>
        </authorList>
    </citation>
    <scope>NUCLEOTIDE SEQUENCE</scope>
    <source>
        <strain evidence="1">S10</strain>
    </source>
</reference>
<dbReference type="Proteomes" id="UP001163823">
    <property type="component" value="Chromosome 11"/>
</dbReference>
<name>A0AAD7L3G7_QUISA</name>
<proteinExistence type="predicted"/>
<protein>
    <submittedName>
        <fullName evidence="1">Agamous-like MADS-box protein AGL80</fullName>
    </submittedName>
</protein>
<dbReference type="KEGG" id="qsa:O6P43_026833"/>
<keyword evidence="2" id="KW-1185">Reference proteome</keyword>
<dbReference type="EMBL" id="JARAOO010000011">
    <property type="protein sequence ID" value="KAJ7950672.1"/>
    <property type="molecule type" value="Genomic_DNA"/>
</dbReference>
<evidence type="ECO:0000313" key="2">
    <source>
        <dbReference type="Proteomes" id="UP001163823"/>
    </source>
</evidence>
<comment type="caution">
    <text evidence="1">The sequence shown here is derived from an EMBL/GenBank/DDBJ whole genome shotgun (WGS) entry which is preliminary data.</text>
</comment>
<evidence type="ECO:0000313" key="1">
    <source>
        <dbReference type="EMBL" id="KAJ7950672.1"/>
    </source>
</evidence>
<sequence>MVNQESFLRQRITKAVEQVKKQRRENNKKEIEQVMYQCLVGDQGLQKLSLIELNQLRWMVDKNIKEIEDKMNFSTTNAPKSSLTISNVDSQAELLGWTNTPKDQAYDDHEMAKNNMTMQQLGFGTLLLWLSFQPSSFKVDPWLPLQASPPHVWQPRISLGKSFNSPLLGQVFC</sequence>
<accession>A0AAD7L3G7</accession>
<dbReference type="AlphaFoldDB" id="A0AAD7L3G7"/>